<dbReference type="InterPro" id="IPR036388">
    <property type="entry name" value="WH-like_DNA-bd_sf"/>
</dbReference>
<dbReference type="InterPro" id="IPR027417">
    <property type="entry name" value="P-loop_NTPase"/>
</dbReference>
<dbReference type="SUPFAM" id="SSF48452">
    <property type="entry name" value="TPR-like"/>
    <property type="match status" value="2"/>
</dbReference>
<gene>
    <name evidence="3" type="ORF">NYO98_04355</name>
</gene>
<dbReference type="Gene3D" id="3.40.50.300">
    <property type="entry name" value="P-loop containing nucleotide triphosphate hydrolases"/>
    <property type="match status" value="1"/>
</dbReference>
<organism evidence="3 4">
    <name type="scientific">Nocardioides pini</name>
    <dbReference type="NCBI Taxonomy" id="2975053"/>
    <lineage>
        <taxon>Bacteria</taxon>
        <taxon>Bacillati</taxon>
        <taxon>Actinomycetota</taxon>
        <taxon>Actinomycetes</taxon>
        <taxon>Propionibacteriales</taxon>
        <taxon>Nocardioidaceae</taxon>
        <taxon>Nocardioides</taxon>
    </lineage>
</organism>
<dbReference type="RefSeq" id="WP_268110302.1">
    <property type="nucleotide sequence ID" value="NZ_JAPPUX010000001.1"/>
</dbReference>
<accession>A0ABT4CC77</accession>
<sequence length="929" mass="101353">MHVDINLLGGFAVVVDGRAVAAHAWSRRSAATLVKLLALRPGRQLPREQVVDLLWPDLLLEQAAPRLHKAAHYARTAVGVPSAVVLAGDVVTLLPDADVVVDVERFDRVSGDPTSVQEAIDLYRGDLLPEDLYEPWADAERERLRVSYLDLLRSAGRWAELVAAEPLDEEAHLRLVQQHLESGNRSGALRQLEAMARLWREDLGVEPGPAARALHARARAMPPVEPASLAHGTGASRVPRPATPTVGRDRDVAAVVSLLEDHRLVTLLGIGGVGKTRLAAEVAHAWAEATSLRTCYVDLTKISDPGMVAGLTVSELGVRSGDNANVVQMLEEALQRQSMLLVLDNFEHVVEAADLVARMLQWSADIRVLVTSRARLRVAGERVHEVHPLALSDDGTGALADAVALFDQVATAVDPHFELAHHADDVAAICRAVDGLPLAIEIAGGHLRTLSPSLLRERLTGRLGSSAGAGRHLPDRQQTIPATIDWSLQLLGPAEQRLFALFSVFQGAVPLEAVEAVWSDGDVVDPLSVLVDHSLVRRTTGYRNEPRFGMLALVREHAARLADGEREAARAAHAAYFSSYLDDLYERRWTDATDRWLDDISEMLQEVRAAHTWAALRGDVPLTARITAALGAYWFLEGHHAEGLRWIDEMLAVEHELDPYVSARIHLAAGFMAFPSSRPEAREHWECATGLFRELGETRLVAYGLAVTSATYIGDGEQIEVAMRMNDEALALGRGVGSPALIAQVLNIRGELTRVAGRDEEARAAYEEGLQISGDLHDEMYVSVFLSNLSYLADHRGDHEEARRLTHQALRICWSQGRRLMAAWTVSQLAGPEHALGRPEVGAVLIGAGDEALRVLGARRHPGDVPEHDRAVAALRASLGDERFEELRAEGARLTLDQVLARVLDGDDRTPGPSPARELQPVHDGVEKR</sequence>
<dbReference type="InterPro" id="IPR011990">
    <property type="entry name" value="TPR-like_helical_dom_sf"/>
</dbReference>
<feature type="region of interest" description="Disordered" evidence="1">
    <location>
        <begin position="905"/>
        <end position="929"/>
    </location>
</feature>
<dbReference type="SMART" id="SM01043">
    <property type="entry name" value="BTAD"/>
    <property type="match status" value="1"/>
</dbReference>
<feature type="domain" description="Bacterial transcriptional activator" evidence="2">
    <location>
        <begin position="101"/>
        <end position="219"/>
    </location>
</feature>
<dbReference type="EMBL" id="JAPPUX010000001">
    <property type="protein sequence ID" value="MCY4725502.1"/>
    <property type="molecule type" value="Genomic_DNA"/>
</dbReference>
<evidence type="ECO:0000313" key="4">
    <source>
        <dbReference type="Proteomes" id="UP001074726"/>
    </source>
</evidence>
<dbReference type="Gene3D" id="1.25.40.10">
    <property type="entry name" value="Tetratricopeptide repeat domain"/>
    <property type="match status" value="2"/>
</dbReference>
<keyword evidence="4" id="KW-1185">Reference proteome</keyword>
<evidence type="ECO:0000259" key="2">
    <source>
        <dbReference type="SMART" id="SM01043"/>
    </source>
</evidence>
<dbReference type="InterPro" id="IPR002182">
    <property type="entry name" value="NB-ARC"/>
</dbReference>
<dbReference type="PANTHER" id="PTHR47691">
    <property type="entry name" value="REGULATOR-RELATED"/>
    <property type="match status" value="1"/>
</dbReference>
<name>A0ABT4CC77_9ACTN</name>
<dbReference type="Pfam" id="PF00931">
    <property type="entry name" value="NB-ARC"/>
    <property type="match status" value="1"/>
</dbReference>
<dbReference type="PRINTS" id="PR00364">
    <property type="entry name" value="DISEASERSIST"/>
</dbReference>
<dbReference type="Proteomes" id="UP001074726">
    <property type="component" value="Unassembled WGS sequence"/>
</dbReference>
<dbReference type="Gene3D" id="1.10.10.10">
    <property type="entry name" value="Winged helix-like DNA-binding domain superfamily/Winged helix DNA-binding domain"/>
    <property type="match status" value="1"/>
</dbReference>
<comment type="caution">
    <text evidence="3">The sequence shown here is derived from an EMBL/GenBank/DDBJ whole genome shotgun (WGS) entry which is preliminary data.</text>
</comment>
<evidence type="ECO:0000313" key="3">
    <source>
        <dbReference type="EMBL" id="MCY4725502.1"/>
    </source>
</evidence>
<dbReference type="Pfam" id="PF25872">
    <property type="entry name" value="HTH_77"/>
    <property type="match status" value="1"/>
</dbReference>
<dbReference type="InterPro" id="IPR005158">
    <property type="entry name" value="BTAD"/>
</dbReference>
<reference evidence="3" key="1">
    <citation type="submission" date="2022-08" db="EMBL/GenBank/DDBJ databases">
        <title>Genome sequencing of Nocardioides sp. STR2.</title>
        <authorList>
            <person name="So Y."/>
        </authorList>
    </citation>
    <scope>NUCLEOTIDE SEQUENCE</scope>
    <source>
        <strain evidence="3">STR2</strain>
    </source>
</reference>
<protein>
    <submittedName>
        <fullName evidence="3">BTAD domain-containing putative transcriptional regulator</fullName>
    </submittedName>
</protein>
<evidence type="ECO:0000256" key="1">
    <source>
        <dbReference type="SAM" id="MobiDB-lite"/>
    </source>
</evidence>
<dbReference type="Pfam" id="PF03704">
    <property type="entry name" value="BTAD"/>
    <property type="match status" value="1"/>
</dbReference>
<dbReference type="SUPFAM" id="SSF52540">
    <property type="entry name" value="P-loop containing nucleoside triphosphate hydrolases"/>
    <property type="match status" value="1"/>
</dbReference>
<dbReference type="InterPro" id="IPR058852">
    <property type="entry name" value="HTH_77"/>
</dbReference>
<proteinExistence type="predicted"/>
<dbReference type="PANTHER" id="PTHR47691:SF3">
    <property type="entry name" value="HTH-TYPE TRANSCRIPTIONAL REGULATOR RV0890C-RELATED"/>
    <property type="match status" value="1"/>
</dbReference>
<feature type="compositionally biased region" description="Basic and acidic residues" evidence="1">
    <location>
        <begin position="920"/>
        <end position="929"/>
    </location>
</feature>